<proteinExistence type="predicted"/>
<dbReference type="Proteomes" id="UP000181903">
    <property type="component" value="Chromosome I"/>
</dbReference>
<gene>
    <name evidence="1" type="ORF">SAMN04490208_0536</name>
</gene>
<accession>A0ABY0RBD7</accession>
<reference evidence="1 2" key="1">
    <citation type="submission" date="2016-10" db="EMBL/GenBank/DDBJ databases">
        <authorList>
            <person name="Varghese N."/>
            <person name="Submissions S."/>
        </authorList>
    </citation>
    <scope>NUCLEOTIDE SEQUENCE [LARGE SCALE GENOMIC DNA]</scope>
    <source>
        <strain evidence="1 2">BS2776</strain>
    </source>
</reference>
<evidence type="ECO:0000313" key="1">
    <source>
        <dbReference type="EMBL" id="SDN50892.1"/>
    </source>
</evidence>
<protein>
    <submittedName>
        <fullName evidence="1">Uncharacterized protein</fullName>
    </submittedName>
</protein>
<sequence length="136" mass="15545">MRGLSRAVLLEAALTRTCIQVDLSDGTVRVQIVPSDIDHLVEIVTKTDINTQTRRNLKWLSAAIDIRSESPNFSDITTDRRRGTKYNGARTQIQSAQNQSVYVLLWAHNFIRTKSTVHAYAYEVFTDSLHSHFFTY</sequence>
<organism evidence="1 2">
    <name type="scientific">Pseudomonas poae</name>
    <dbReference type="NCBI Taxonomy" id="200451"/>
    <lineage>
        <taxon>Bacteria</taxon>
        <taxon>Pseudomonadati</taxon>
        <taxon>Pseudomonadota</taxon>
        <taxon>Gammaproteobacteria</taxon>
        <taxon>Pseudomonadales</taxon>
        <taxon>Pseudomonadaceae</taxon>
        <taxon>Pseudomonas</taxon>
    </lineage>
</organism>
<name>A0ABY0RBD7_9PSED</name>
<dbReference type="EMBL" id="LT629706">
    <property type="protein sequence ID" value="SDN50892.1"/>
    <property type="molecule type" value="Genomic_DNA"/>
</dbReference>
<evidence type="ECO:0000313" key="2">
    <source>
        <dbReference type="Proteomes" id="UP000181903"/>
    </source>
</evidence>
<keyword evidence="2" id="KW-1185">Reference proteome</keyword>